<dbReference type="Proteomes" id="UP000198561">
    <property type="component" value="Unassembled WGS sequence"/>
</dbReference>
<organism evidence="1 2">
    <name type="scientific">Chryseobacterium culicis</name>
    <dbReference type="NCBI Taxonomy" id="680127"/>
    <lineage>
        <taxon>Bacteria</taxon>
        <taxon>Pseudomonadati</taxon>
        <taxon>Bacteroidota</taxon>
        <taxon>Flavobacteriia</taxon>
        <taxon>Flavobacteriales</taxon>
        <taxon>Weeksellaceae</taxon>
        <taxon>Chryseobacterium group</taxon>
        <taxon>Chryseobacterium</taxon>
    </lineage>
</organism>
<sequence>MNLKRFILTIILMCSIGCLKSQVGINTAKPNPKAGLHVSERSDPASTNLPDKYNGVIIQRYTMVERDANFSPTATEDGLLIYNTTEKCYNYWNSQEATWKSICGDLGKATLSCTSTLVSGAYVQGKPLTNSNFISITLNVTKAGSYNITGITNNGYNFSASGNFLAIGTYTIVVIGQGKPIAAQSDNVTLTINGAISSTCVPAVTVFSSSGTYGLSCGAAIVNGVYSRNIPLTVNNTITLPVTVTSLGSWSINTNTVDGISFSGSGTFASTGNQNLTLNGSGIPTSTADKIITITANSADGTSTCSVTVCITIPGKKIIGIGIFGGTYGYHLESSGSSAMYNSSANFGTLATSTVKYNKATAIYTNYTEDPTDANFNAYLATKPDIVIIGYYMNWSISKANAMVNYLNNKGTCIMMQQDPANASLLFQALYGDNTISFSAPFGGGSIYQLSSVNDPILNGPFGDARGKLWGEDAGGGSYLTNIPAGSITNYSAANPITSTNTFVGVSAFRDNTHNFIFFGDGGFISNPNNTTGPAGNGSQVICPFAIDSNGKPIARTGYGNGGNGTVAGAYTVYNSIVFANALAWAIKQAEFNGINTK</sequence>
<dbReference type="STRING" id="680127.SAMN05421593_1185"/>
<accession>A0A1H6H3F9</accession>
<dbReference type="EMBL" id="FNWQ01000001">
    <property type="protein sequence ID" value="SEH29802.1"/>
    <property type="molecule type" value="Genomic_DNA"/>
</dbReference>
<name>A0A1H6H3F9_CHRCI</name>
<evidence type="ECO:0000313" key="1">
    <source>
        <dbReference type="EMBL" id="SEH29802.1"/>
    </source>
</evidence>
<proteinExistence type="predicted"/>
<reference evidence="1 2" key="1">
    <citation type="submission" date="2016-10" db="EMBL/GenBank/DDBJ databases">
        <authorList>
            <person name="de Groot N.N."/>
        </authorList>
    </citation>
    <scope>NUCLEOTIDE SEQUENCE [LARGE SCALE GENOMIC DNA]</scope>
    <source>
        <strain evidence="1 2">DSM 23031</strain>
    </source>
</reference>
<protein>
    <submittedName>
        <fullName evidence="1">Uncharacterized protein</fullName>
    </submittedName>
</protein>
<dbReference type="AlphaFoldDB" id="A0A1H6H3F9"/>
<dbReference type="RefSeq" id="WP_139265699.1">
    <property type="nucleotide sequence ID" value="NZ_FNWQ01000001.1"/>
</dbReference>
<dbReference type="OrthoDB" id="1377352at2"/>
<evidence type="ECO:0000313" key="2">
    <source>
        <dbReference type="Proteomes" id="UP000198561"/>
    </source>
</evidence>
<gene>
    <name evidence="1" type="ORF">SAMN05421593_1185</name>
</gene>